<evidence type="ECO:0000256" key="7">
    <source>
        <dbReference type="RuleBase" id="RU000461"/>
    </source>
</evidence>
<evidence type="ECO:0000256" key="2">
    <source>
        <dbReference type="ARBA" id="ARBA00022617"/>
    </source>
</evidence>
<keyword evidence="9" id="KW-1185">Reference proteome</keyword>
<dbReference type="GO" id="GO:0005506">
    <property type="term" value="F:iron ion binding"/>
    <property type="evidence" value="ECO:0007669"/>
    <property type="project" value="InterPro"/>
</dbReference>
<accession>A0A1H8FFY8</accession>
<dbReference type="RefSeq" id="WP_055505576.1">
    <property type="nucleotide sequence ID" value="NZ_BBZG01000003.1"/>
</dbReference>
<dbReference type="InterPro" id="IPR001128">
    <property type="entry name" value="Cyt_P450"/>
</dbReference>
<dbReference type="InterPro" id="IPR017972">
    <property type="entry name" value="Cyt_P450_CS"/>
</dbReference>
<dbReference type="Pfam" id="PF00067">
    <property type="entry name" value="p450"/>
    <property type="match status" value="2"/>
</dbReference>
<evidence type="ECO:0000256" key="3">
    <source>
        <dbReference type="ARBA" id="ARBA00022723"/>
    </source>
</evidence>
<keyword evidence="3 7" id="KW-0479">Metal-binding</keyword>
<keyword evidence="5 7" id="KW-0408">Iron</keyword>
<protein>
    <submittedName>
        <fullName evidence="8">Cytochrome P450</fullName>
    </submittedName>
</protein>
<dbReference type="PROSITE" id="PS00086">
    <property type="entry name" value="CYTOCHROME_P450"/>
    <property type="match status" value="1"/>
</dbReference>
<reference evidence="8 9" key="1">
    <citation type="submission" date="2016-10" db="EMBL/GenBank/DDBJ databases">
        <authorList>
            <person name="de Groot N.N."/>
        </authorList>
    </citation>
    <scope>NUCLEOTIDE SEQUENCE [LARGE SCALE GENOMIC DNA]</scope>
    <source>
        <strain evidence="8 9">DSM 43357</strain>
    </source>
</reference>
<dbReference type="Proteomes" id="UP000198953">
    <property type="component" value="Unassembled WGS sequence"/>
</dbReference>
<dbReference type="InterPro" id="IPR002397">
    <property type="entry name" value="Cyt_P450_B"/>
</dbReference>
<comment type="similarity">
    <text evidence="1 7">Belongs to the cytochrome P450 family.</text>
</comment>
<dbReference type="GO" id="GO:0004497">
    <property type="term" value="F:monooxygenase activity"/>
    <property type="evidence" value="ECO:0007669"/>
    <property type="project" value="UniProtKB-KW"/>
</dbReference>
<keyword evidence="2 7" id="KW-0349">Heme</keyword>
<dbReference type="AlphaFoldDB" id="A0A1H8FFY8"/>
<dbReference type="GO" id="GO:0016705">
    <property type="term" value="F:oxidoreductase activity, acting on paired donors, with incorporation or reduction of molecular oxygen"/>
    <property type="evidence" value="ECO:0007669"/>
    <property type="project" value="InterPro"/>
</dbReference>
<dbReference type="FunFam" id="1.10.630.10:FF:000018">
    <property type="entry name" value="Cytochrome P450 monooxygenase"/>
    <property type="match status" value="1"/>
</dbReference>
<evidence type="ECO:0000256" key="4">
    <source>
        <dbReference type="ARBA" id="ARBA00023002"/>
    </source>
</evidence>
<keyword evidence="6 7" id="KW-0503">Monooxygenase</keyword>
<evidence type="ECO:0000313" key="9">
    <source>
        <dbReference type="Proteomes" id="UP000198953"/>
    </source>
</evidence>
<dbReference type="PANTHER" id="PTHR46696">
    <property type="entry name" value="P450, PUTATIVE (EUROFUNG)-RELATED"/>
    <property type="match status" value="1"/>
</dbReference>
<dbReference type="SUPFAM" id="SSF48264">
    <property type="entry name" value="Cytochrome P450"/>
    <property type="match status" value="1"/>
</dbReference>
<proteinExistence type="inferred from homology"/>
<evidence type="ECO:0000256" key="6">
    <source>
        <dbReference type="ARBA" id="ARBA00023033"/>
    </source>
</evidence>
<evidence type="ECO:0000256" key="1">
    <source>
        <dbReference type="ARBA" id="ARBA00010617"/>
    </source>
</evidence>
<dbReference type="Gene3D" id="1.10.630.10">
    <property type="entry name" value="Cytochrome P450"/>
    <property type="match status" value="1"/>
</dbReference>
<dbReference type="PRINTS" id="PR00359">
    <property type="entry name" value="BP450"/>
</dbReference>
<dbReference type="InterPro" id="IPR036396">
    <property type="entry name" value="Cyt_P450_sf"/>
</dbReference>
<name>A0A1H8FFY8_9ACTN</name>
<evidence type="ECO:0000313" key="8">
    <source>
        <dbReference type="EMBL" id="SEN30649.1"/>
    </source>
</evidence>
<dbReference type="GO" id="GO:0020037">
    <property type="term" value="F:heme binding"/>
    <property type="evidence" value="ECO:0007669"/>
    <property type="project" value="InterPro"/>
</dbReference>
<dbReference type="EMBL" id="FOBF01000024">
    <property type="protein sequence ID" value="SEN30649.1"/>
    <property type="molecule type" value="Genomic_DNA"/>
</dbReference>
<dbReference type="PRINTS" id="PR00385">
    <property type="entry name" value="P450"/>
</dbReference>
<organism evidence="8 9">
    <name type="scientific">Nonomuraea pusilla</name>
    <dbReference type="NCBI Taxonomy" id="46177"/>
    <lineage>
        <taxon>Bacteria</taxon>
        <taxon>Bacillati</taxon>
        <taxon>Actinomycetota</taxon>
        <taxon>Actinomycetes</taxon>
        <taxon>Streptosporangiales</taxon>
        <taxon>Streptosporangiaceae</taxon>
        <taxon>Nonomuraea</taxon>
    </lineage>
</organism>
<gene>
    <name evidence="8" type="ORF">SAMN05660976_07271</name>
</gene>
<dbReference type="PANTHER" id="PTHR46696:SF6">
    <property type="entry name" value="P450, PUTATIVE (EUROFUNG)-RELATED"/>
    <property type="match status" value="1"/>
</dbReference>
<evidence type="ECO:0000256" key="5">
    <source>
        <dbReference type="ARBA" id="ARBA00023004"/>
    </source>
</evidence>
<dbReference type="CDD" id="cd11030">
    <property type="entry name" value="CYP105-like"/>
    <property type="match status" value="1"/>
</dbReference>
<sequence length="389" mass="43591">MADSDFPLVQFMREGFDPVAELARIRTEHPVYPMEIPGGQTVYLVTRWDDVRAVLGDHERFSNDFAGVIGLGSNQEDPGGLGFRDPPEHTRLRKYLTPEFTMRRLRRLEPRIEEMVEEYLDRMEAKGSPVDLVESFALPIPSLVVCELLGVPYEERADFMRMSADRFDFTAGPEASLQAINDAMTYLTDLVARERENPGDGLLGQLLREHGDELDDRTLASMADGILTGGHDTSTSMLALGTLWLMQNPDQAAKVREVDGYVNDVVEELLRYMTVVQVAFPRFARDDLELHGHQIKKGEMVLCSLAAANRDPSLGDDMDQVRPGRETAGSHMAFGHGIHRCVGAPLAQMEMRIAFPALLRRFPNLHVAGEVPFRELAIVYGLKELPVAW</sequence>
<keyword evidence="4 7" id="KW-0560">Oxidoreductase</keyword>
<dbReference type="STRING" id="46177.SAMN05660976_07271"/>